<dbReference type="GO" id="GO:0032958">
    <property type="term" value="P:inositol phosphate biosynthetic process"/>
    <property type="evidence" value="ECO:0007669"/>
    <property type="project" value="InterPro"/>
</dbReference>
<evidence type="ECO:0000313" key="4">
    <source>
        <dbReference type="Proteomes" id="UP000218164"/>
    </source>
</evidence>
<organism evidence="3 4">
    <name type="scientific">Methanosarcina spelaei</name>
    <dbReference type="NCBI Taxonomy" id="1036679"/>
    <lineage>
        <taxon>Archaea</taxon>
        <taxon>Methanobacteriati</taxon>
        <taxon>Methanobacteriota</taxon>
        <taxon>Stenosarchaea group</taxon>
        <taxon>Methanomicrobia</taxon>
        <taxon>Methanosarcinales</taxon>
        <taxon>Methanosarcinaceae</taxon>
        <taxon>Methanosarcina</taxon>
    </lineage>
</organism>
<sequence length="257" mass="29369">MRRAKSEPVGKQSLNLILMAGHAGSFREIDNGRKIAKKANQKECEIYASPGELREILPVVERTNQDDREVIDMGENVVIMQNMFYGIQAQSLVALDIKIGKSTASRAQLFESGEKSQVGAFFKEMRMKLYDYYTKSSTRGWRAIPVNDQNRAKIGRNSEIFLMKQLERVNVNKDTMIINIICQLDRIKTKLEQSQKTFIASSVLIVINLQYPENARVKLIDLAHPIYANNKLFKKYKENFNEGMNSLIAFFKCCAAE</sequence>
<dbReference type="InterPro" id="IPR005522">
    <property type="entry name" value="IPK"/>
</dbReference>
<dbReference type="Gene3D" id="3.30.470.160">
    <property type="entry name" value="Inositol polyphosphate kinase"/>
    <property type="match status" value="1"/>
</dbReference>
<dbReference type="RefSeq" id="WP_170943141.1">
    <property type="nucleotide sequence ID" value="NZ_LMVP01000016.1"/>
</dbReference>
<evidence type="ECO:0000256" key="1">
    <source>
        <dbReference type="ARBA" id="ARBA00022679"/>
    </source>
</evidence>
<dbReference type="EMBL" id="LMVP01000016">
    <property type="protein sequence ID" value="PAV14279.1"/>
    <property type="molecule type" value="Genomic_DNA"/>
</dbReference>
<protein>
    <submittedName>
        <fullName evidence="3">Uncharacterized protein</fullName>
    </submittedName>
</protein>
<keyword evidence="1" id="KW-0808">Transferase</keyword>
<keyword evidence="4" id="KW-1185">Reference proteome</keyword>
<keyword evidence="2" id="KW-0418">Kinase</keyword>
<dbReference type="PANTHER" id="PTHR12400">
    <property type="entry name" value="INOSITOL POLYPHOSPHATE KINASE"/>
    <property type="match status" value="1"/>
</dbReference>
<reference evidence="3 4" key="1">
    <citation type="journal article" date="2017" name="BMC Genomics">
        <title>Genomic analysis of methanogenic archaea reveals a shift towards energy conservation.</title>
        <authorList>
            <person name="Gilmore S.P."/>
            <person name="Henske J.K."/>
            <person name="Sexton J.A."/>
            <person name="Solomon K.V."/>
            <person name="Seppala S."/>
            <person name="Yoo J.I."/>
            <person name="Huyett L.M."/>
            <person name="Pressman A."/>
            <person name="Cogan J.Z."/>
            <person name="Kivenson V."/>
            <person name="Peng X."/>
            <person name="Tan Y."/>
            <person name="Valentine D.L."/>
            <person name="O'Malley M.A."/>
        </authorList>
    </citation>
    <scope>NUCLEOTIDE SEQUENCE [LARGE SCALE GENOMIC DNA]</scope>
    <source>
        <strain evidence="3 4">MC-15</strain>
    </source>
</reference>
<dbReference type="GO" id="GO:0016301">
    <property type="term" value="F:kinase activity"/>
    <property type="evidence" value="ECO:0007669"/>
    <property type="project" value="UniProtKB-KW"/>
</dbReference>
<dbReference type="Pfam" id="PF03770">
    <property type="entry name" value="IPK"/>
    <property type="match status" value="1"/>
</dbReference>
<dbReference type="AlphaFoldDB" id="A0A2A2HXS0"/>
<dbReference type="SUPFAM" id="SSF56104">
    <property type="entry name" value="SAICAR synthase-like"/>
    <property type="match status" value="1"/>
</dbReference>
<evidence type="ECO:0000256" key="2">
    <source>
        <dbReference type="ARBA" id="ARBA00022777"/>
    </source>
</evidence>
<name>A0A2A2HXS0_9EURY</name>
<dbReference type="Proteomes" id="UP000218164">
    <property type="component" value="Unassembled WGS sequence"/>
</dbReference>
<evidence type="ECO:0000313" key="3">
    <source>
        <dbReference type="EMBL" id="PAV14279.1"/>
    </source>
</evidence>
<comment type="caution">
    <text evidence="3">The sequence shown here is derived from an EMBL/GenBank/DDBJ whole genome shotgun (WGS) entry which is preliminary data.</text>
</comment>
<gene>
    <name evidence="3" type="ORF">ASJ81_14365</name>
</gene>
<dbReference type="InterPro" id="IPR038286">
    <property type="entry name" value="IPK_sf"/>
</dbReference>
<dbReference type="PANTHER" id="PTHR12400:SF21">
    <property type="entry name" value="KINASE"/>
    <property type="match status" value="1"/>
</dbReference>
<dbReference type="OrthoDB" id="135394at2157"/>
<proteinExistence type="predicted"/>
<accession>A0A2A2HXS0</accession>